<accession>A0AA94L1S6</accession>
<dbReference type="EMBL" id="FPIW01000008">
    <property type="protein sequence ID" value="SFW30484.1"/>
    <property type="molecule type" value="Genomic_DNA"/>
</dbReference>
<dbReference type="RefSeq" id="WP_072311435.1">
    <property type="nucleotide sequence ID" value="NZ_FPIW01000008.1"/>
</dbReference>
<evidence type="ECO:0000313" key="2">
    <source>
        <dbReference type="EMBL" id="SFW30484.1"/>
    </source>
</evidence>
<dbReference type="SUPFAM" id="SSF160059">
    <property type="entry name" value="PriA/YqbF domain"/>
    <property type="match status" value="1"/>
</dbReference>
<sequence>MSKITVFVKARPGAAGILVERRCRCGMCFDTEGRTVSVTEDQLARLKADPQLVVTDTPVQSDSNANVSTGPVENLPAAAPKAEAPATAKTDKTAAKAAKKAG</sequence>
<evidence type="ECO:0008006" key="4">
    <source>
        <dbReference type="Google" id="ProtNLM"/>
    </source>
</evidence>
<name>A0AA94L1S6_DESDE</name>
<evidence type="ECO:0000256" key="1">
    <source>
        <dbReference type="SAM" id="MobiDB-lite"/>
    </source>
</evidence>
<protein>
    <recommendedName>
        <fullName evidence="4">Mu-like prophage FluMu N-terminal domain-containing protein</fullName>
    </recommendedName>
</protein>
<dbReference type="Gene3D" id="3.40.5.80">
    <property type="match status" value="1"/>
</dbReference>
<proteinExistence type="predicted"/>
<evidence type="ECO:0000313" key="3">
    <source>
        <dbReference type="Proteomes" id="UP000182680"/>
    </source>
</evidence>
<feature type="compositionally biased region" description="Low complexity" evidence="1">
    <location>
        <begin position="76"/>
        <end position="88"/>
    </location>
</feature>
<comment type="caution">
    <text evidence="2">The sequence shown here is derived from an EMBL/GenBank/DDBJ whole genome shotgun (WGS) entry which is preliminary data.</text>
</comment>
<reference evidence="3" key="1">
    <citation type="submission" date="2016-11" db="EMBL/GenBank/DDBJ databases">
        <authorList>
            <person name="Jaros S."/>
            <person name="Januszkiewicz K."/>
            <person name="Wedrychowicz H."/>
        </authorList>
    </citation>
    <scope>NUCLEOTIDE SEQUENCE [LARGE SCALE GENOMIC DNA]</scope>
    <source>
        <strain evidence="3">DSM 7057</strain>
    </source>
</reference>
<gene>
    <name evidence="2" type="ORF">SAMN02910291_00768</name>
</gene>
<organism evidence="2 3">
    <name type="scientific">Desulfovibrio desulfuricans</name>
    <dbReference type="NCBI Taxonomy" id="876"/>
    <lineage>
        <taxon>Bacteria</taxon>
        <taxon>Pseudomonadati</taxon>
        <taxon>Thermodesulfobacteriota</taxon>
        <taxon>Desulfovibrionia</taxon>
        <taxon>Desulfovibrionales</taxon>
        <taxon>Desulfovibrionaceae</taxon>
        <taxon>Desulfovibrio</taxon>
    </lineage>
</organism>
<dbReference type="AlphaFoldDB" id="A0AA94L1S6"/>
<feature type="compositionally biased region" description="Polar residues" evidence="1">
    <location>
        <begin position="57"/>
        <end position="71"/>
    </location>
</feature>
<dbReference type="Proteomes" id="UP000182680">
    <property type="component" value="Unassembled WGS sequence"/>
</dbReference>
<feature type="region of interest" description="Disordered" evidence="1">
    <location>
        <begin position="55"/>
        <end position="102"/>
    </location>
</feature>